<dbReference type="InterPro" id="IPR003856">
    <property type="entry name" value="LPS_length_determ_N"/>
</dbReference>
<accession>A0A2C6CNL4</accession>
<dbReference type="STRING" id="1111728.GCA_000427805_04025"/>
<keyword evidence="3 6" id="KW-0812">Transmembrane</keyword>
<dbReference type="SUPFAM" id="SSF160355">
    <property type="entry name" value="Bacterial polysaccharide co-polymerase-like"/>
    <property type="match status" value="1"/>
</dbReference>
<feature type="transmembrane region" description="Helical" evidence="6">
    <location>
        <begin position="346"/>
        <end position="366"/>
    </location>
</feature>
<evidence type="ECO:0000256" key="2">
    <source>
        <dbReference type="ARBA" id="ARBA00022475"/>
    </source>
</evidence>
<keyword evidence="5 6" id="KW-0472">Membrane</keyword>
<evidence type="ECO:0000256" key="5">
    <source>
        <dbReference type="ARBA" id="ARBA00023136"/>
    </source>
</evidence>
<dbReference type="OrthoDB" id="6535795at2"/>
<feature type="domain" description="Polysaccharide chain length determinant N-terminal" evidence="7">
    <location>
        <begin position="33"/>
        <end position="133"/>
    </location>
</feature>
<evidence type="ECO:0000256" key="6">
    <source>
        <dbReference type="SAM" id="Phobius"/>
    </source>
</evidence>
<reference evidence="9" key="1">
    <citation type="submission" date="2017-09" db="EMBL/GenBank/DDBJ databases">
        <title>FDA dAtabase for Regulatory Grade micrObial Sequences (FDA-ARGOS): Supporting development and validation of Infectious Disease Dx tests.</title>
        <authorList>
            <person name="Minogue T."/>
            <person name="Wolcott M."/>
            <person name="Wasieloski L."/>
            <person name="Aguilar W."/>
            <person name="Moore D."/>
            <person name="Tallon L."/>
            <person name="Sadzewicz L."/>
            <person name="Ott S."/>
            <person name="Zhao X."/>
            <person name="Nagaraj S."/>
            <person name="Vavikolanu K."/>
            <person name="Aluvathingal J."/>
            <person name="Nadendla S."/>
            <person name="Sichtig H."/>
        </authorList>
    </citation>
    <scope>NUCLEOTIDE SEQUENCE [LARGE SCALE GENOMIC DNA]</scope>
    <source>
        <strain evidence="9">FDAARGOS_387</strain>
    </source>
</reference>
<dbReference type="GO" id="GO:0004713">
    <property type="term" value="F:protein tyrosine kinase activity"/>
    <property type="evidence" value="ECO:0007669"/>
    <property type="project" value="TreeGrafter"/>
</dbReference>
<keyword evidence="2" id="KW-1003">Cell membrane</keyword>
<feature type="transmembrane region" description="Helical" evidence="6">
    <location>
        <begin position="50"/>
        <end position="68"/>
    </location>
</feature>
<keyword evidence="4 6" id="KW-1133">Transmembrane helix</keyword>
<evidence type="ECO:0000259" key="7">
    <source>
        <dbReference type="Pfam" id="PF02706"/>
    </source>
</evidence>
<evidence type="ECO:0000313" key="9">
    <source>
        <dbReference type="Proteomes" id="UP000224974"/>
    </source>
</evidence>
<dbReference type="PANTHER" id="PTHR32309">
    <property type="entry name" value="TYROSINE-PROTEIN KINASE"/>
    <property type="match status" value="1"/>
</dbReference>
<dbReference type="PANTHER" id="PTHR32309:SF13">
    <property type="entry name" value="FERRIC ENTEROBACTIN TRANSPORT PROTEIN FEPE"/>
    <property type="match status" value="1"/>
</dbReference>
<name>A0A2C6CNL4_9GAMM</name>
<protein>
    <submittedName>
        <fullName evidence="8">Chain-length determining protein</fullName>
    </submittedName>
</protein>
<evidence type="ECO:0000256" key="3">
    <source>
        <dbReference type="ARBA" id="ARBA00022692"/>
    </source>
</evidence>
<comment type="caution">
    <text evidence="8">The sequence shown here is derived from an EMBL/GenBank/DDBJ whole genome shotgun (WGS) entry which is preliminary data.</text>
</comment>
<dbReference type="Pfam" id="PF02706">
    <property type="entry name" value="Wzz"/>
    <property type="match status" value="1"/>
</dbReference>
<dbReference type="GO" id="GO:0005886">
    <property type="term" value="C:plasma membrane"/>
    <property type="evidence" value="ECO:0007669"/>
    <property type="project" value="UniProtKB-SubCell"/>
</dbReference>
<sequence length="389" mass="43181">MAMSEISQKTLNAPSGNAANGAGPRHAYAYDNDEIDLFELLFRLWDKKGVILMVTLVTTLIAGTYAFTARAQWTVKAYVSPPQMAQMEDYLTLRRAFARVSGINADPQAIANHLFSRFTEMVSSPNEKLSYLSETAYVKQQTESMDSQAKRVWLTEMADKGLVTSPPDEKKTLPYFMLSVSADNPQVALALLTDYVSRINDQVMAQDEAEFRHQVDATILARQKEQQDIAFSLQADRANQLANLTRSRSTAQRAGITDYYANSASNGGTKIELANSVHKYMLGENFLSAEINSLMESPIVYPVRYHDISRELSLLAPLRQQQVTAQVYRYQLTPGEHVKKDRPKKALIGVLGVLLGGMLGIATVLVTDGIARYRLSATRGSSRLSADDH</sequence>
<keyword evidence="9" id="KW-1185">Reference proteome</keyword>
<dbReference type="AlphaFoldDB" id="A0A2C6CNL4"/>
<organism evidence="8 9">
    <name type="scientific">Budvicia aquatica</name>
    <dbReference type="NCBI Taxonomy" id="82979"/>
    <lineage>
        <taxon>Bacteria</taxon>
        <taxon>Pseudomonadati</taxon>
        <taxon>Pseudomonadota</taxon>
        <taxon>Gammaproteobacteria</taxon>
        <taxon>Enterobacterales</taxon>
        <taxon>Budviciaceae</taxon>
        <taxon>Budvicia</taxon>
    </lineage>
</organism>
<comment type="subcellular location">
    <subcellularLocation>
        <location evidence="1">Cell membrane</location>
        <topology evidence="1">Multi-pass membrane protein</topology>
    </subcellularLocation>
</comment>
<proteinExistence type="predicted"/>
<gene>
    <name evidence="8" type="ORF">CRN84_02375</name>
</gene>
<evidence type="ECO:0000313" key="8">
    <source>
        <dbReference type="EMBL" id="PHI28259.1"/>
    </source>
</evidence>
<dbReference type="EMBL" id="PDDX01000001">
    <property type="protein sequence ID" value="PHI28259.1"/>
    <property type="molecule type" value="Genomic_DNA"/>
</dbReference>
<dbReference type="Proteomes" id="UP000224974">
    <property type="component" value="Unassembled WGS sequence"/>
</dbReference>
<evidence type="ECO:0000256" key="4">
    <source>
        <dbReference type="ARBA" id="ARBA00022989"/>
    </source>
</evidence>
<evidence type="ECO:0000256" key="1">
    <source>
        <dbReference type="ARBA" id="ARBA00004651"/>
    </source>
</evidence>
<dbReference type="InterPro" id="IPR050445">
    <property type="entry name" value="Bact_polysacc_biosynth/exp"/>
</dbReference>
<dbReference type="Gene3D" id="3.30.1890.10">
    <property type="entry name" value="FepE-like"/>
    <property type="match status" value="1"/>
</dbReference>